<protein>
    <recommendedName>
        <fullName evidence="2">Capsule polysaccharide biosynthesis protein</fullName>
    </recommendedName>
</protein>
<evidence type="ECO:0008006" key="2">
    <source>
        <dbReference type="Google" id="ProtNLM"/>
    </source>
</evidence>
<feature type="non-terminal residue" evidence="1">
    <location>
        <position position="350"/>
    </location>
</feature>
<name>X1FKU9_9ZZZZ</name>
<dbReference type="SUPFAM" id="SSF53756">
    <property type="entry name" value="UDP-Glycosyltransferase/glycogen phosphorylase"/>
    <property type="match status" value="1"/>
</dbReference>
<comment type="caution">
    <text evidence="1">The sequence shown here is derived from an EMBL/GenBank/DDBJ whole genome shotgun (WGS) entry which is preliminary data.</text>
</comment>
<dbReference type="EMBL" id="BARU01008944">
    <property type="protein sequence ID" value="GAH46311.1"/>
    <property type="molecule type" value="Genomic_DNA"/>
</dbReference>
<sequence length="350" mass="40807">VLAFKLDGILIGDLIYDSYLSYGYATMPSIDKINRYELFNVMQSIFYNRRVIKHIVKHYDIETCLVAHTVGTAGGVFSRYLVSNNIEVWERYSTLKKHRSIKTLYYSAARPDMKYVKFMQNRLGYFIPLAEKHLNNRLKNRSSDWGAQLPYLRDKRVFYNRQEFSKNFGLSPSKKNIFVMLHAFNDFPNSFGFTIYRDYYEWFKTVLNIAQEVDSVNWIFKEHPGAKYYPTKDLDLELIFSKINVSNIRFLNKDANFNTSSLRYVADAICTCIGTAGLEYSAFGVPCILSGKTWYSGFGFTVEPRTDVEFKKILKNIDKLPRLNNEQINIAKIIALFTFDIIEVTKFPDP</sequence>
<proteinExistence type="predicted"/>
<accession>X1FKU9</accession>
<organism evidence="1">
    <name type="scientific">marine sediment metagenome</name>
    <dbReference type="NCBI Taxonomy" id="412755"/>
    <lineage>
        <taxon>unclassified sequences</taxon>
        <taxon>metagenomes</taxon>
        <taxon>ecological metagenomes</taxon>
    </lineage>
</organism>
<reference evidence="1" key="1">
    <citation type="journal article" date="2014" name="Front. Microbiol.">
        <title>High frequency of phylogenetically diverse reductive dehalogenase-homologous genes in deep subseafloor sedimentary metagenomes.</title>
        <authorList>
            <person name="Kawai M."/>
            <person name="Futagami T."/>
            <person name="Toyoda A."/>
            <person name="Takaki Y."/>
            <person name="Nishi S."/>
            <person name="Hori S."/>
            <person name="Arai W."/>
            <person name="Tsubouchi T."/>
            <person name="Morono Y."/>
            <person name="Uchiyama I."/>
            <person name="Ito T."/>
            <person name="Fujiyama A."/>
            <person name="Inagaki F."/>
            <person name="Takami H."/>
        </authorList>
    </citation>
    <scope>NUCLEOTIDE SEQUENCE</scope>
    <source>
        <strain evidence="1">Expedition CK06-06</strain>
    </source>
</reference>
<dbReference type="AlphaFoldDB" id="X1FKU9"/>
<feature type="non-terminal residue" evidence="1">
    <location>
        <position position="1"/>
    </location>
</feature>
<gene>
    <name evidence="1" type="ORF">S03H2_17355</name>
</gene>
<evidence type="ECO:0000313" key="1">
    <source>
        <dbReference type="EMBL" id="GAH46311.1"/>
    </source>
</evidence>